<dbReference type="SUPFAM" id="SSF52540">
    <property type="entry name" value="P-loop containing nucleoside triphosphate hydrolases"/>
    <property type="match status" value="1"/>
</dbReference>
<dbReference type="InterPro" id="IPR027417">
    <property type="entry name" value="P-loop_NTPase"/>
</dbReference>
<dbReference type="PANTHER" id="PTHR24223">
    <property type="entry name" value="ATP-BINDING CASSETTE SUB-FAMILY C"/>
    <property type="match status" value="1"/>
</dbReference>
<dbReference type="GO" id="GO:0042626">
    <property type="term" value="F:ATPase-coupled transmembrane transporter activity"/>
    <property type="evidence" value="ECO:0007669"/>
    <property type="project" value="TreeGrafter"/>
</dbReference>
<dbReference type="GO" id="GO:0005524">
    <property type="term" value="F:ATP binding"/>
    <property type="evidence" value="ECO:0007669"/>
    <property type="project" value="UniProtKB-KW"/>
</dbReference>
<keyword evidence="2" id="KW-0067">ATP-binding</keyword>
<feature type="domain" description="ABC transporter" evidence="3">
    <location>
        <begin position="5"/>
        <end position="47"/>
    </location>
</feature>
<evidence type="ECO:0000256" key="1">
    <source>
        <dbReference type="ARBA" id="ARBA00022741"/>
    </source>
</evidence>
<dbReference type="Gene3D" id="3.40.50.300">
    <property type="entry name" value="P-loop containing nucleotide triphosphate hydrolases"/>
    <property type="match status" value="1"/>
</dbReference>
<dbReference type="AlphaFoldDB" id="A0A820ZZZ1"/>
<keyword evidence="5" id="KW-1185">Reference proteome</keyword>
<reference evidence="4" key="1">
    <citation type="submission" date="2021-02" db="EMBL/GenBank/DDBJ databases">
        <authorList>
            <person name="Nowell W R."/>
        </authorList>
    </citation>
    <scope>NUCLEOTIDE SEQUENCE</scope>
</reference>
<evidence type="ECO:0000313" key="5">
    <source>
        <dbReference type="Proteomes" id="UP000663866"/>
    </source>
</evidence>
<feature type="non-terminal residue" evidence="4">
    <location>
        <position position="1"/>
    </location>
</feature>
<dbReference type="GO" id="GO:0016020">
    <property type="term" value="C:membrane"/>
    <property type="evidence" value="ECO:0007669"/>
    <property type="project" value="TreeGrafter"/>
</dbReference>
<sequence length="60" mass="6576">DFIQLPNGANTLVGDQGVMLSGGQKARVNMARALYRNTDIYLLDDPLSAVDVQVSKHLFE</sequence>
<dbReference type="InterPro" id="IPR050173">
    <property type="entry name" value="ABC_transporter_C-like"/>
</dbReference>
<name>A0A820ZZZ1_9BILA</name>
<feature type="non-terminal residue" evidence="4">
    <location>
        <position position="60"/>
    </location>
</feature>
<dbReference type="Proteomes" id="UP000663866">
    <property type="component" value="Unassembled WGS sequence"/>
</dbReference>
<gene>
    <name evidence="4" type="ORF">OVN521_LOCUS44018</name>
</gene>
<accession>A0A820ZZZ1</accession>
<organism evidence="4 5">
    <name type="scientific">Rotaria magnacalcarata</name>
    <dbReference type="NCBI Taxonomy" id="392030"/>
    <lineage>
        <taxon>Eukaryota</taxon>
        <taxon>Metazoa</taxon>
        <taxon>Spiralia</taxon>
        <taxon>Gnathifera</taxon>
        <taxon>Rotifera</taxon>
        <taxon>Eurotatoria</taxon>
        <taxon>Bdelloidea</taxon>
        <taxon>Philodinida</taxon>
        <taxon>Philodinidae</taxon>
        <taxon>Rotaria</taxon>
    </lineage>
</organism>
<evidence type="ECO:0000313" key="4">
    <source>
        <dbReference type="EMBL" id="CAF4570280.1"/>
    </source>
</evidence>
<comment type="caution">
    <text evidence="4">The sequence shown here is derived from an EMBL/GenBank/DDBJ whole genome shotgun (WGS) entry which is preliminary data.</text>
</comment>
<dbReference type="GO" id="GO:0016887">
    <property type="term" value="F:ATP hydrolysis activity"/>
    <property type="evidence" value="ECO:0007669"/>
    <property type="project" value="InterPro"/>
</dbReference>
<evidence type="ECO:0000256" key="2">
    <source>
        <dbReference type="ARBA" id="ARBA00022840"/>
    </source>
</evidence>
<protein>
    <recommendedName>
        <fullName evidence="3">ABC transporter domain-containing protein</fullName>
    </recommendedName>
</protein>
<dbReference type="EMBL" id="CAJOBG010065174">
    <property type="protein sequence ID" value="CAF4570280.1"/>
    <property type="molecule type" value="Genomic_DNA"/>
</dbReference>
<keyword evidence="1" id="KW-0547">Nucleotide-binding</keyword>
<dbReference type="Pfam" id="PF00005">
    <property type="entry name" value="ABC_tran"/>
    <property type="match status" value="1"/>
</dbReference>
<dbReference type="InterPro" id="IPR003439">
    <property type="entry name" value="ABC_transporter-like_ATP-bd"/>
</dbReference>
<dbReference type="PANTHER" id="PTHR24223:SF448">
    <property type="entry name" value="FI20146P1-RELATED"/>
    <property type="match status" value="1"/>
</dbReference>
<evidence type="ECO:0000259" key="3">
    <source>
        <dbReference type="Pfam" id="PF00005"/>
    </source>
</evidence>
<proteinExistence type="predicted"/>